<dbReference type="EMBL" id="JARAOO010000004">
    <property type="protein sequence ID" value="KAJ7971652.1"/>
    <property type="molecule type" value="Genomic_DNA"/>
</dbReference>
<protein>
    <submittedName>
        <fullName evidence="8">Agamous-like MADS-box protein AGL80</fullName>
    </submittedName>
</protein>
<feature type="region of interest" description="Disordered" evidence="6">
    <location>
        <begin position="374"/>
        <end position="416"/>
    </location>
</feature>
<dbReference type="InterPro" id="IPR002100">
    <property type="entry name" value="TF_MADSbox"/>
</dbReference>
<dbReference type="GO" id="GO:0046983">
    <property type="term" value="F:protein dimerization activity"/>
    <property type="evidence" value="ECO:0007669"/>
    <property type="project" value="InterPro"/>
</dbReference>
<dbReference type="Proteomes" id="UP001163823">
    <property type="component" value="Chromosome 4"/>
</dbReference>
<gene>
    <name evidence="8" type="ORF">O6P43_009650</name>
</gene>
<evidence type="ECO:0000256" key="3">
    <source>
        <dbReference type="ARBA" id="ARBA00023125"/>
    </source>
</evidence>
<keyword evidence="2" id="KW-0805">Transcription regulation</keyword>
<accession>A0AAD7PYR8</accession>
<feature type="domain" description="MADS-box" evidence="7">
    <location>
        <begin position="1"/>
        <end position="47"/>
    </location>
</feature>
<keyword evidence="9" id="KW-1185">Reference proteome</keyword>
<name>A0AAD7PYR8_QUISA</name>
<dbReference type="GO" id="GO:0005634">
    <property type="term" value="C:nucleus"/>
    <property type="evidence" value="ECO:0007669"/>
    <property type="project" value="UniProtKB-SubCell"/>
</dbReference>
<evidence type="ECO:0000256" key="6">
    <source>
        <dbReference type="SAM" id="MobiDB-lite"/>
    </source>
</evidence>
<dbReference type="GO" id="GO:0045944">
    <property type="term" value="P:positive regulation of transcription by RNA polymerase II"/>
    <property type="evidence" value="ECO:0007669"/>
    <property type="project" value="InterPro"/>
</dbReference>
<dbReference type="InterPro" id="IPR033897">
    <property type="entry name" value="SRF-like_MADS-box"/>
</dbReference>
<keyword evidence="3" id="KW-0238">DNA-binding</keyword>
<dbReference type="PANTHER" id="PTHR11945:SF521">
    <property type="entry name" value="AGAMOUS-LIKE 48-RELATED"/>
    <property type="match status" value="1"/>
</dbReference>
<evidence type="ECO:0000256" key="1">
    <source>
        <dbReference type="ARBA" id="ARBA00004123"/>
    </source>
</evidence>
<evidence type="ECO:0000256" key="5">
    <source>
        <dbReference type="ARBA" id="ARBA00023242"/>
    </source>
</evidence>
<evidence type="ECO:0000259" key="7">
    <source>
        <dbReference type="PROSITE" id="PS50066"/>
    </source>
</evidence>
<dbReference type="SUPFAM" id="SSF55455">
    <property type="entry name" value="SRF-like"/>
    <property type="match status" value="1"/>
</dbReference>
<keyword evidence="5" id="KW-0539">Nucleus</keyword>
<dbReference type="GO" id="GO:0000981">
    <property type="term" value="F:DNA-binding transcription factor activity, RNA polymerase II-specific"/>
    <property type="evidence" value="ECO:0007669"/>
    <property type="project" value="InterPro"/>
</dbReference>
<dbReference type="AlphaFoldDB" id="A0AAD7PYR8"/>
<dbReference type="SMART" id="SM00432">
    <property type="entry name" value="MADS"/>
    <property type="match status" value="1"/>
</dbReference>
<dbReference type="Gene3D" id="3.40.1810.10">
    <property type="entry name" value="Transcription factor, MADS-box"/>
    <property type="match status" value="1"/>
</dbReference>
<sequence>MTRKKVMLAWIERSRARKASFQKRMKGLVKKVQELTTLCAIDAFIIIHGPGLDSEQLRVWPSNDKVLELLSKFQDVPEMDRFKKMVDQESYLVEQIAKLKEKLRSSCEMNKEMKMKNIIHLLVNCNRPLIEFPKLEITNFMWFLQEKALEIIRRAICLKKCSQDSIVQPQTSDRALILDEMNQEKMNIVDADYEVRANPILVPTLGGQFFWSLEKIPRNLGVGIDGSSSGKMIDVGLPSGSYSKNEMKFPFDVFDGSNVGFGRNNAQFFYEGSGSGGNRRSDAGLRPNENYFGEGIGERNIGHFVDNTSGTSAGQGNMPNNGMLDLMFPNYMNPERVSINTNFEDSMRGSFQENSELRGINIGLEMPSQATFVGSSSATHKSESGLPQCLFEESNDGNPVALPHDAKKAWTNPSSP</sequence>
<comment type="caution">
    <text evidence="8">The sequence shown here is derived from an EMBL/GenBank/DDBJ whole genome shotgun (WGS) entry which is preliminary data.</text>
</comment>
<organism evidence="8 9">
    <name type="scientific">Quillaja saponaria</name>
    <name type="common">Soap bark tree</name>
    <dbReference type="NCBI Taxonomy" id="32244"/>
    <lineage>
        <taxon>Eukaryota</taxon>
        <taxon>Viridiplantae</taxon>
        <taxon>Streptophyta</taxon>
        <taxon>Embryophyta</taxon>
        <taxon>Tracheophyta</taxon>
        <taxon>Spermatophyta</taxon>
        <taxon>Magnoliopsida</taxon>
        <taxon>eudicotyledons</taxon>
        <taxon>Gunneridae</taxon>
        <taxon>Pentapetalae</taxon>
        <taxon>rosids</taxon>
        <taxon>fabids</taxon>
        <taxon>Fabales</taxon>
        <taxon>Quillajaceae</taxon>
        <taxon>Quillaja</taxon>
    </lineage>
</organism>
<dbReference type="PROSITE" id="PS50066">
    <property type="entry name" value="MADS_BOX_2"/>
    <property type="match status" value="1"/>
</dbReference>
<evidence type="ECO:0000313" key="8">
    <source>
        <dbReference type="EMBL" id="KAJ7971652.1"/>
    </source>
</evidence>
<comment type="subcellular location">
    <subcellularLocation>
        <location evidence="1">Nucleus</location>
    </subcellularLocation>
</comment>
<dbReference type="GO" id="GO:0000978">
    <property type="term" value="F:RNA polymerase II cis-regulatory region sequence-specific DNA binding"/>
    <property type="evidence" value="ECO:0007669"/>
    <property type="project" value="TreeGrafter"/>
</dbReference>
<dbReference type="PRINTS" id="PR00404">
    <property type="entry name" value="MADSDOMAIN"/>
</dbReference>
<evidence type="ECO:0000313" key="9">
    <source>
        <dbReference type="Proteomes" id="UP001163823"/>
    </source>
</evidence>
<dbReference type="CDD" id="cd00266">
    <property type="entry name" value="MADS_SRF_like"/>
    <property type="match status" value="1"/>
</dbReference>
<evidence type="ECO:0000256" key="2">
    <source>
        <dbReference type="ARBA" id="ARBA00023015"/>
    </source>
</evidence>
<dbReference type="KEGG" id="qsa:O6P43_009650"/>
<proteinExistence type="predicted"/>
<keyword evidence="4" id="KW-0804">Transcription</keyword>
<dbReference type="Pfam" id="PF00319">
    <property type="entry name" value="SRF-TF"/>
    <property type="match status" value="1"/>
</dbReference>
<reference evidence="8" key="1">
    <citation type="journal article" date="2023" name="Science">
        <title>Elucidation of the pathway for biosynthesis of saponin adjuvants from the soapbark tree.</title>
        <authorList>
            <person name="Reed J."/>
            <person name="Orme A."/>
            <person name="El-Demerdash A."/>
            <person name="Owen C."/>
            <person name="Martin L.B.B."/>
            <person name="Misra R.C."/>
            <person name="Kikuchi S."/>
            <person name="Rejzek M."/>
            <person name="Martin A.C."/>
            <person name="Harkess A."/>
            <person name="Leebens-Mack J."/>
            <person name="Louveau T."/>
            <person name="Stephenson M.J."/>
            <person name="Osbourn A."/>
        </authorList>
    </citation>
    <scope>NUCLEOTIDE SEQUENCE</scope>
    <source>
        <strain evidence="8">S10</strain>
    </source>
</reference>
<evidence type="ECO:0000256" key="4">
    <source>
        <dbReference type="ARBA" id="ARBA00023163"/>
    </source>
</evidence>
<dbReference type="PANTHER" id="PTHR11945">
    <property type="entry name" value="MADS BOX PROTEIN"/>
    <property type="match status" value="1"/>
</dbReference>
<dbReference type="InterPro" id="IPR036879">
    <property type="entry name" value="TF_MADSbox_sf"/>
</dbReference>